<evidence type="ECO:0000313" key="4">
    <source>
        <dbReference type="Proteomes" id="UP000677305"/>
    </source>
</evidence>
<evidence type="ECO:0000256" key="1">
    <source>
        <dbReference type="SAM" id="MobiDB-lite"/>
    </source>
</evidence>
<dbReference type="Proteomes" id="UP000677305">
    <property type="component" value="Chromosome"/>
</dbReference>
<name>A0A8J8MAC7_9FIRM</name>
<keyword evidence="2" id="KW-0812">Transmembrane</keyword>
<protein>
    <submittedName>
        <fullName evidence="3">Uncharacterized protein</fullName>
    </submittedName>
</protein>
<feature type="transmembrane region" description="Helical" evidence="2">
    <location>
        <begin position="91"/>
        <end position="112"/>
    </location>
</feature>
<keyword evidence="2" id="KW-1133">Transmembrane helix</keyword>
<dbReference type="RefSeq" id="WP_212693369.1">
    <property type="nucleotide sequence ID" value="NZ_CP058561.1"/>
</dbReference>
<evidence type="ECO:0000256" key="2">
    <source>
        <dbReference type="SAM" id="Phobius"/>
    </source>
</evidence>
<organism evidence="3 4">
    <name type="scientific">Vallitalea guaymasensis</name>
    <dbReference type="NCBI Taxonomy" id="1185412"/>
    <lineage>
        <taxon>Bacteria</taxon>
        <taxon>Bacillati</taxon>
        <taxon>Bacillota</taxon>
        <taxon>Clostridia</taxon>
        <taxon>Lachnospirales</taxon>
        <taxon>Vallitaleaceae</taxon>
        <taxon>Vallitalea</taxon>
    </lineage>
</organism>
<keyword evidence="4" id="KW-1185">Reference proteome</keyword>
<keyword evidence="2" id="KW-0472">Membrane</keyword>
<evidence type="ECO:0000313" key="3">
    <source>
        <dbReference type="EMBL" id="QUH29253.1"/>
    </source>
</evidence>
<dbReference type="KEGG" id="vgu:HYG85_10075"/>
<proteinExistence type="predicted"/>
<gene>
    <name evidence="3" type="ORF">HYG85_10075</name>
</gene>
<dbReference type="AlphaFoldDB" id="A0A8J8MAC7"/>
<sequence>MFDTINLIVCSILFFIFIIGVFSCLSANNKYNGILKTIDGRFMDKDVMMIEHKYRHRVVSGTKPLNTKIFIEKNLYDIKINKIPISILEDIAINTLYFTILIGLTFTFLEIALLNKININNLPNVLICGIVGLVLGLVLLGVRMICRLEDKKEIAAIYLCNHLDNELEIVMNGVKIANEGYSENKENKKIYKKGKKGIYDISNYPRVSRDRDENIPNSSEVPRGTKAKRKSPLLDENVLEDVIKEIMS</sequence>
<feature type="transmembrane region" description="Helical" evidence="2">
    <location>
        <begin position="6"/>
        <end position="27"/>
    </location>
</feature>
<dbReference type="EMBL" id="CP058561">
    <property type="protein sequence ID" value="QUH29253.1"/>
    <property type="molecule type" value="Genomic_DNA"/>
</dbReference>
<reference evidence="3 4" key="1">
    <citation type="submission" date="2020-07" db="EMBL/GenBank/DDBJ databases">
        <title>Vallitalea guaymasensis genome.</title>
        <authorList>
            <person name="Postec A."/>
        </authorList>
    </citation>
    <scope>NUCLEOTIDE SEQUENCE [LARGE SCALE GENOMIC DNA]</scope>
    <source>
        <strain evidence="3 4">Ra1766G1</strain>
    </source>
</reference>
<feature type="region of interest" description="Disordered" evidence="1">
    <location>
        <begin position="207"/>
        <end position="230"/>
    </location>
</feature>
<feature type="transmembrane region" description="Helical" evidence="2">
    <location>
        <begin position="124"/>
        <end position="142"/>
    </location>
</feature>
<accession>A0A8J8MAC7</accession>